<dbReference type="Proteomes" id="UP000280935">
    <property type="component" value="Unassembled WGS sequence"/>
</dbReference>
<name>A0A3P1WSC9_9ACTN</name>
<dbReference type="Gene3D" id="1.10.287.1060">
    <property type="entry name" value="ESAT-6-like"/>
    <property type="match status" value="1"/>
</dbReference>
<comment type="caution">
    <text evidence="1">The sequence shown here is derived from an EMBL/GenBank/DDBJ whole genome shotgun (WGS) entry which is preliminary data.</text>
</comment>
<evidence type="ECO:0000313" key="2">
    <source>
        <dbReference type="Proteomes" id="UP000280935"/>
    </source>
</evidence>
<proteinExistence type="predicted"/>
<dbReference type="InterPro" id="IPR036689">
    <property type="entry name" value="ESAT-6-like_sf"/>
</dbReference>
<dbReference type="SUPFAM" id="SSF140453">
    <property type="entry name" value="EsxAB dimer-like"/>
    <property type="match status" value="1"/>
</dbReference>
<dbReference type="OrthoDB" id="2971563at2"/>
<gene>
    <name evidence="1" type="ORF">EII35_11210</name>
</gene>
<dbReference type="EMBL" id="RQYT01000030">
    <property type="protein sequence ID" value="RRD48768.1"/>
    <property type="molecule type" value="Genomic_DNA"/>
</dbReference>
<evidence type="ECO:0000313" key="1">
    <source>
        <dbReference type="EMBL" id="RRD48768.1"/>
    </source>
</evidence>
<organism evidence="1 2">
    <name type="scientific">Arachnia propionica</name>
    <dbReference type="NCBI Taxonomy" id="1750"/>
    <lineage>
        <taxon>Bacteria</taxon>
        <taxon>Bacillati</taxon>
        <taxon>Actinomycetota</taxon>
        <taxon>Actinomycetes</taxon>
        <taxon>Propionibacteriales</taxon>
        <taxon>Propionibacteriaceae</taxon>
        <taxon>Arachnia</taxon>
    </lineage>
</organism>
<reference evidence="1 2" key="1">
    <citation type="submission" date="2018-11" db="EMBL/GenBank/DDBJ databases">
        <title>Genomes From Bacteria Associated with the Canine Oral Cavity: a Test Case for Automated Genome-Based Taxonomic Assignment.</title>
        <authorList>
            <person name="Coil D.A."/>
            <person name="Jospin G."/>
            <person name="Darling A.E."/>
            <person name="Wallis C."/>
            <person name="Davis I.J."/>
            <person name="Harris S."/>
            <person name="Eisen J.A."/>
            <person name="Holcombe L.J."/>
            <person name="O'Flynn C."/>
        </authorList>
    </citation>
    <scope>NUCLEOTIDE SEQUENCE [LARGE SCALE GENOMIC DNA]</scope>
    <source>
        <strain evidence="1 2">OH2822_COT-296</strain>
    </source>
</reference>
<sequence length="86" mass="9393">MADPVILAEAIDDYADALERHRAVIGRGFGDVDKAFVHLMQVWQGEGAAEFGRRWEAATGGFEPLCAALPTLLKELRSRAVVLRGI</sequence>
<evidence type="ECO:0008006" key="3">
    <source>
        <dbReference type="Google" id="ProtNLM"/>
    </source>
</evidence>
<dbReference type="AlphaFoldDB" id="A0A3P1WSC9"/>
<accession>A0A3P1WSC9</accession>
<protein>
    <recommendedName>
        <fullName evidence="3">WXG100 family type VII secretion target</fullName>
    </recommendedName>
</protein>
<dbReference type="RefSeq" id="WP_125228557.1">
    <property type="nucleotide sequence ID" value="NZ_RQYT01000030.1"/>
</dbReference>